<evidence type="ECO:0000256" key="1">
    <source>
        <dbReference type="ARBA" id="ARBA00007831"/>
    </source>
</evidence>
<dbReference type="FunFam" id="1.10.220.10:FF:000005">
    <property type="entry name" value="Annexin"/>
    <property type="match status" value="1"/>
</dbReference>
<evidence type="ECO:0000256" key="5">
    <source>
        <dbReference type="SAM" id="MobiDB-lite"/>
    </source>
</evidence>
<keyword evidence="8" id="KW-1185">Reference proteome</keyword>
<feature type="compositionally biased region" description="Basic residues" evidence="5">
    <location>
        <begin position="73"/>
        <end position="91"/>
    </location>
</feature>
<comment type="caution">
    <text evidence="7">The sequence shown here is derived from an EMBL/GenBank/DDBJ whole genome shotgun (WGS) entry which is preliminary data.</text>
</comment>
<evidence type="ECO:0000313" key="7">
    <source>
        <dbReference type="EMBL" id="OLQ02471.1"/>
    </source>
</evidence>
<dbReference type="InterPro" id="IPR018247">
    <property type="entry name" value="EF_Hand_1_Ca_BS"/>
</dbReference>
<evidence type="ECO:0000256" key="4">
    <source>
        <dbReference type="ARBA" id="ARBA00023216"/>
    </source>
</evidence>
<feature type="domain" description="EF-hand" evidence="6">
    <location>
        <begin position="2253"/>
        <end position="2288"/>
    </location>
</feature>
<keyword evidence="3" id="KW-0106">Calcium</keyword>
<evidence type="ECO:0000256" key="2">
    <source>
        <dbReference type="ARBA" id="ARBA00022737"/>
    </source>
</evidence>
<dbReference type="CDD" id="cd00051">
    <property type="entry name" value="EFh"/>
    <property type="match status" value="1"/>
</dbReference>
<dbReference type="Proteomes" id="UP000186817">
    <property type="component" value="Unassembled WGS sequence"/>
</dbReference>
<sequence length="2595" mass="288679">MDELSEAESMGIEWAAERGDLHRAENLTQWQDWAVKQECHEDGSNWEEDETCRQDWGAKQECHEDAGNWCNVKKKTKKKKNSQSKAKRHQPAHPNQSIGLDLGEKDPKSTVKIFLSRYLARDPVWAEDCWYSTWCEDSQFIAELHVPCFNDQVYVGTWSLKQKAAEQSAAQQFIDDPDVQEIAQRLPPTMRCQYNEAREQGCRNAIWVGPCRGIEMGDHLTMARSGLGAGGTPMRINGGYDCIIKVCEATRRPTAILTGCLRNLRLHLSKLSLFLEVSGSALSASSSLGWRPFGSALWLVAPQCLCHQRSCAPATLPAAMAPSPGHAVVRLLTSLCALLLLGFASLSVPCLVSFHEPVEATQKPQALPMLGRRQRRRLTALLNSFVPTRAEVVWDPLLGLKGALPEATWKRRRGMLFEAQRSRDASDERAGAWASAALLAQVFGMTVRIDTDDLQLALSEFPVAVVRAQIDCRRLMLMHFRNEASKSTLICYCYEWISVELTCREHRLRLEGEHLVVAAQEVQQTSVIHCTNLVDVRSQEVAMQKGTLHDPPSEHSSLAAVRSRGCAVADLDLSIGGLDAAAAAKCPQAPLVELLGMSVCGGLRLGRRSRREVPAGNGGGSFQAACCYVGTAGLFQRPEVESTQPEGGALALRGRVQLRHSWDQHCTCSYARPWVLLEAFPKAKVKGAKGAKGTPGMPALLEKGGHAEAAKAAKGLDVSSTLTQLLLQPLFKLLFVLECAVPSSRSKDFNSKSQETPQKTGAVDRAFFSAAAVTQMMFLGGGGRMVGPASVYFGLGQFYAGGVEMCAPVEDSLRYALSYKHLFISLATQARARVILCGHSFGVALVRSVALQLACCGLDVHCVIALDPRCIDFTALEVLTALPKSLAQSLAPPRYRLDAMELEFVAPLRPRGALQSRSFAAMPRGLLASWDFQLAKRCAWHFPDADHFALPDTHAWDASQRIQRHARCRRRVRRAAPRCLGRSEGDPVRPKDAGFLPFVRWAAVAPQIKGGDHIYLIFTYSQAAIEGNEDGTVAAEVPAIPSKWPWAWLGGGSTDADRQEFRGSCIFRVWRKDGTNSVVQDGDDVFFEHVDTGKYLEASTDTEPLALTDKDDNASGQLWGFFKQGRPMEMRHRDNVYIQSWLHNYVEYRYFEDSNLYAKRWQRREPQTLTVLKKAVLDSSTTEVARKFQFQAFDLDGNGSISKREMDIMVRLVRGVEPSLEEIDGIMVKADPAHTGHIPFPSFASWADAGGMTEEELNHAEVLGNVAQRCFDALHEGRCLVEVLGTIDSMTVQGMVGKYSESLKAGNVSERIVEKAGESDGWLFSSNWKNCMKALLEPEVDLWVRCLNDAMQGLGTDENSLSALVCTLPERLRVAIFQQYQETFGKGLLEHIESETSFSYQKVMTWQAMAPEDCRARILNKAMAGLGTAEDQLIRVICQLNFGERREVKEAYQRRYDRDLLEHIQSETSGDFQKALLCMLEAEEAAFDLEADCAAMKEAMEGWGTDEMALTKMICSKTAKQMEDVNQKFQELYERDLLEWVKSETSGYYQDTLLGCIRHPMKQLAHSVRDCMKGWGTDDEGLITCLVHLEDFKKAALIKEYSLEFGRDIFEDIKSDTSGDYEKALCDLIKPAPQVWAEALTGAMKGLGTSDSLLINFMVLAKDDMMEVRKHFHGLNGQMLEEWIESECTGDYKETLMMLAGRNSEETISIAPVYWAQRCKDALFSVETLKEVLVSMPATAIQRHTGLYEAVYGASLKEEVEKKCNEKGTFFFFTNWWKHAMLSLTCLPVELFVKGLWDAMHGWGTDEYTLTALVCTLPENLYDEIHGLYLKTHERKLVNHIESETSFNYKKLLKYQSMTWAESRATALHGAMSGWGTSEDQLVRIIICSTFKERAVIREAYERLFGRDLIQHIESETSGNLKSILVAVLKCTHPKASLDYDKDCEDLKKAMDGFGTNEKAIIQIVAGKTPQQIDTLKAKFEEKFGEELFTRIDSETWDCGQCMFMTPNFRACMLGLLREPTERHAFAVRDCIVGWGTDETGLITLLVHLSERQRRELAEAYRRLTGSTIFDAIEGDTSGDFKQALLALVKPAPKVWAEAILSSMKGLGTSDNLLINWMCIAKERMDEVKEFFSELEPRGLPAWIAEECGDNDYKDTLLRLANRKCERFSGQEVGLSISPPESKEQAIPQFTTTFNRLCQMRREKGDNIIPTEEHQQAMGNAFLYYGSMSSCAPNLDIPGLWELTNACGFPPADDGPDLVATFHEWDVSGTGEITWNDFVREMTTRINDPGHFNSDPLPETIDMISIPDRPRADGYKSHISSFNASDDDFESFDGDTPQVDMYAAFTDGSWKDVLAGVVPGTDGAGHLTGPWGDCIAAAVKVECTEEWQDRFPDAPVGLVIEYMCVCGHDSFVGPAEQKEQGRGGHDQVESQIVKLADVTIEGIRAGDAECLPPPAAKPKVQGYLAYVMAGLRRLPPPPLQIVYRAMDAKVLAMEMSSFGLRYSGCFFETLAIPVSLWRRPRARAALLLWAFVKIMTRKILNCDVRSPGEAELRASLRNMPDHTGCAVTAAFEDVPMQNASTPAGPSSAVSGRGGA</sequence>
<evidence type="ECO:0000256" key="3">
    <source>
        <dbReference type="ARBA" id="ARBA00022837"/>
    </source>
</evidence>
<feature type="region of interest" description="Disordered" evidence="5">
    <location>
        <begin position="73"/>
        <end position="104"/>
    </location>
</feature>
<dbReference type="SMART" id="SM00335">
    <property type="entry name" value="ANX"/>
    <property type="match status" value="9"/>
</dbReference>
<dbReference type="InterPro" id="IPR037104">
    <property type="entry name" value="Annexin_sf"/>
</dbReference>
<dbReference type="PROSITE" id="PS50222">
    <property type="entry name" value="EF_HAND_2"/>
    <property type="match status" value="2"/>
</dbReference>
<evidence type="ECO:0000313" key="8">
    <source>
        <dbReference type="Proteomes" id="UP000186817"/>
    </source>
</evidence>
<feature type="domain" description="EF-hand" evidence="6">
    <location>
        <begin position="1181"/>
        <end position="1216"/>
    </location>
</feature>
<dbReference type="InterPro" id="IPR001464">
    <property type="entry name" value="Annexin"/>
</dbReference>
<dbReference type="InterPro" id="IPR018502">
    <property type="entry name" value="Annexin_repeat"/>
</dbReference>
<dbReference type="GO" id="GO:0001786">
    <property type="term" value="F:phosphatidylserine binding"/>
    <property type="evidence" value="ECO:0007669"/>
    <property type="project" value="TreeGrafter"/>
</dbReference>
<dbReference type="SUPFAM" id="SSF53474">
    <property type="entry name" value="alpha/beta-Hydrolases"/>
    <property type="match status" value="1"/>
</dbReference>
<gene>
    <name evidence="7" type="primary">ANXA6</name>
    <name evidence="7" type="ORF">AK812_SmicGene14683</name>
</gene>
<dbReference type="PANTHER" id="PTHR10502:SF102">
    <property type="entry name" value="ANNEXIN B11"/>
    <property type="match status" value="1"/>
</dbReference>
<dbReference type="Gene3D" id="1.10.220.10">
    <property type="entry name" value="Annexin"/>
    <property type="match status" value="10"/>
</dbReference>
<dbReference type="InterPro" id="IPR002048">
    <property type="entry name" value="EF_hand_dom"/>
</dbReference>
<dbReference type="GO" id="GO:0005886">
    <property type="term" value="C:plasma membrane"/>
    <property type="evidence" value="ECO:0007669"/>
    <property type="project" value="TreeGrafter"/>
</dbReference>
<accession>A0A1Q9E4X3</accession>
<evidence type="ECO:0000259" key="6">
    <source>
        <dbReference type="PROSITE" id="PS50222"/>
    </source>
</evidence>
<dbReference type="SUPFAM" id="SSF47473">
    <property type="entry name" value="EF-hand"/>
    <property type="match status" value="1"/>
</dbReference>
<dbReference type="Pfam" id="PF00191">
    <property type="entry name" value="Annexin"/>
    <property type="match status" value="9"/>
</dbReference>
<reference evidence="7 8" key="1">
    <citation type="submission" date="2016-02" db="EMBL/GenBank/DDBJ databases">
        <title>Genome analysis of coral dinoflagellate symbionts highlights evolutionary adaptations to a symbiotic lifestyle.</title>
        <authorList>
            <person name="Aranda M."/>
            <person name="Li Y."/>
            <person name="Liew Y.J."/>
            <person name="Baumgarten S."/>
            <person name="Simakov O."/>
            <person name="Wilson M."/>
            <person name="Piel J."/>
            <person name="Ashoor H."/>
            <person name="Bougouffa S."/>
            <person name="Bajic V.B."/>
            <person name="Ryu T."/>
            <person name="Ravasi T."/>
            <person name="Bayer T."/>
            <person name="Micklem G."/>
            <person name="Kim H."/>
            <person name="Bhak J."/>
            <person name="Lajeunesse T.C."/>
            <person name="Voolstra C.R."/>
        </authorList>
    </citation>
    <scope>NUCLEOTIDE SEQUENCE [LARGE SCALE GENOMIC DNA]</scope>
    <source>
        <strain evidence="7 8">CCMP2467</strain>
    </source>
</reference>
<dbReference type="GO" id="GO:0005544">
    <property type="term" value="F:calcium-dependent phospholipid binding"/>
    <property type="evidence" value="ECO:0007669"/>
    <property type="project" value="InterPro"/>
</dbReference>
<organism evidence="7 8">
    <name type="scientific">Symbiodinium microadriaticum</name>
    <name type="common">Dinoflagellate</name>
    <name type="synonym">Zooxanthella microadriatica</name>
    <dbReference type="NCBI Taxonomy" id="2951"/>
    <lineage>
        <taxon>Eukaryota</taxon>
        <taxon>Sar</taxon>
        <taxon>Alveolata</taxon>
        <taxon>Dinophyceae</taxon>
        <taxon>Suessiales</taxon>
        <taxon>Symbiodiniaceae</taxon>
        <taxon>Symbiodinium</taxon>
    </lineage>
</organism>
<dbReference type="PRINTS" id="PR00196">
    <property type="entry name" value="ANNEXIN"/>
</dbReference>
<dbReference type="SUPFAM" id="SSF47874">
    <property type="entry name" value="Annexin"/>
    <property type="match status" value="4"/>
</dbReference>
<dbReference type="OrthoDB" id="37886at2759"/>
<name>A0A1Q9E4X3_SYMMI</name>
<protein>
    <submittedName>
        <fullName evidence="7">Annexin A6</fullName>
    </submittedName>
</protein>
<proteinExistence type="inferred from homology"/>
<dbReference type="GO" id="GO:0005509">
    <property type="term" value="F:calcium ion binding"/>
    <property type="evidence" value="ECO:0007669"/>
    <property type="project" value="InterPro"/>
</dbReference>
<dbReference type="PROSITE" id="PS00018">
    <property type="entry name" value="EF_HAND_1"/>
    <property type="match status" value="2"/>
</dbReference>
<dbReference type="EMBL" id="LSRX01000263">
    <property type="protein sequence ID" value="OLQ02471.1"/>
    <property type="molecule type" value="Genomic_DNA"/>
</dbReference>
<dbReference type="Pfam" id="PF13499">
    <property type="entry name" value="EF-hand_7"/>
    <property type="match status" value="1"/>
</dbReference>
<dbReference type="PROSITE" id="PS51897">
    <property type="entry name" value="ANNEXIN_2"/>
    <property type="match status" value="8"/>
</dbReference>
<comment type="similarity">
    <text evidence="1">Belongs to the annexin family.</text>
</comment>
<dbReference type="GO" id="GO:0005737">
    <property type="term" value="C:cytoplasm"/>
    <property type="evidence" value="ECO:0007669"/>
    <property type="project" value="TreeGrafter"/>
</dbReference>
<dbReference type="PANTHER" id="PTHR10502">
    <property type="entry name" value="ANNEXIN"/>
    <property type="match status" value="1"/>
</dbReference>
<dbReference type="InterPro" id="IPR029058">
    <property type="entry name" value="AB_hydrolase_fold"/>
</dbReference>
<keyword evidence="2" id="KW-0677">Repeat</keyword>
<keyword evidence="4" id="KW-0041">Annexin</keyword>
<dbReference type="Gene3D" id="1.10.238.10">
    <property type="entry name" value="EF-hand"/>
    <property type="match status" value="1"/>
</dbReference>
<dbReference type="InterPro" id="IPR011992">
    <property type="entry name" value="EF-hand-dom_pair"/>
</dbReference>